<organism evidence="2 3">
    <name type="scientific">Synchytrium endobioticum</name>
    <dbReference type="NCBI Taxonomy" id="286115"/>
    <lineage>
        <taxon>Eukaryota</taxon>
        <taxon>Fungi</taxon>
        <taxon>Fungi incertae sedis</taxon>
        <taxon>Chytridiomycota</taxon>
        <taxon>Chytridiomycota incertae sedis</taxon>
        <taxon>Chytridiomycetes</taxon>
        <taxon>Synchytriales</taxon>
        <taxon>Synchytriaceae</taxon>
        <taxon>Synchytrium</taxon>
    </lineage>
</organism>
<dbReference type="VEuPathDB" id="FungiDB:SeMB42_g02443"/>
<name>A0A507DG69_9FUNG</name>
<protein>
    <recommendedName>
        <fullName evidence="4">Spindle and kinetochore-associated protein 3</fullName>
    </recommendedName>
</protein>
<evidence type="ECO:0008006" key="4">
    <source>
        <dbReference type="Google" id="ProtNLM"/>
    </source>
</evidence>
<evidence type="ECO:0000313" key="2">
    <source>
        <dbReference type="EMBL" id="TPX49888.1"/>
    </source>
</evidence>
<feature type="region of interest" description="Disordered" evidence="1">
    <location>
        <begin position="191"/>
        <end position="253"/>
    </location>
</feature>
<proteinExistence type="predicted"/>
<feature type="compositionally biased region" description="Low complexity" evidence="1">
    <location>
        <begin position="244"/>
        <end position="253"/>
    </location>
</feature>
<dbReference type="Proteomes" id="UP000317494">
    <property type="component" value="Unassembled WGS sequence"/>
</dbReference>
<dbReference type="EMBL" id="QEAN01000075">
    <property type="protein sequence ID" value="TPX49888.1"/>
    <property type="molecule type" value="Genomic_DNA"/>
</dbReference>
<evidence type="ECO:0000256" key="1">
    <source>
        <dbReference type="SAM" id="MobiDB-lite"/>
    </source>
</evidence>
<keyword evidence="3" id="KW-1185">Reference proteome</keyword>
<sequence>MLRRATDELCDSLLVSAKRLQVDLAEIQSLTNRSIPSKDLERTASIRDAFFINTSQTMYTYSDVASNIESLAAVVPSQAILSTLEDTLSKINMQTGVLVADLQKYGYEPPARPQVPQATTDHGHDAPLDNASIYHSDAEHEPHQQPEADISIRMDEPVQAPRAQSRSPSPPALESLGLSSMAMQLIKFDSADSGRESEELTAPSTPKSLYSRFGTDSDSSNITTPPVLSSWKNSRRSANQSPGARVSESSSRASSMHPLIDSIHAYDMQQLDQYLRSQVSEELLNEYVAEINELTTDKRFMSVDAVDDTFTLDEISQLALDKKHSKAKAVLVALIGLKRIGTEARGSLKVYHIL</sequence>
<comment type="caution">
    <text evidence="2">The sequence shown here is derived from an EMBL/GenBank/DDBJ whole genome shotgun (WGS) entry which is preliminary data.</text>
</comment>
<feature type="region of interest" description="Disordered" evidence="1">
    <location>
        <begin position="108"/>
        <end position="130"/>
    </location>
</feature>
<gene>
    <name evidence="2" type="ORF">SeMB42_g02443</name>
</gene>
<accession>A0A507DG69</accession>
<reference evidence="2 3" key="1">
    <citation type="journal article" date="2019" name="Sci. Rep.">
        <title>Comparative genomics of chytrid fungi reveal insights into the obligate biotrophic and pathogenic lifestyle of Synchytrium endobioticum.</title>
        <authorList>
            <person name="van de Vossenberg B.T.L.H."/>
            <person name="Warris S."/>
            <person name="Nguyen H.D.T."/>
            <person name="van Gent-Pelzer M.P.E."/>
            <person name="Joly D.L."/>
            <person name="van de Geest H.C."/>
            <person name="Bonants P.J.M."/>
            <person name="Smith D.S."/>
            <person name="Levesque C.A."/>
            <person name="van der Lee T.A.J."/>
        </authorList>
    </citation>
    <scope>NUCLEOTIDE SEQUENCE [LARGE SCALE GENOMIC DNA]</scope>
    <source>
        <strain evidence="2 3">MB42</strain>
    </source>
</reference>
<evidence type="ECO:0000313" key="3">
    <source>
        <dbReference type="Proteomes" id="UP000317494"/>
    </source>
</evidence>
<feature type="compositionally biased region" description="Polar residues" evidence="1">
    <location>
        <begin position="202"/>
        <end position="242"/>
    </location>
</feature>
<dbReference type="AlphaFoldDB" id="A0A507DG69"/>